<protein>
    <submittedName>
        <fullName evidence="2">M15 family metallopeptidase</fullName>
    </submittedName>
</protein>
<dbReference type="AlphaFoldDB" id="A0A838A0K6"/>
<evidence type="ECO:0000313" key="2">
    <source>
        <dbReference type="EMBL" id="MBA0126084.1"/>
    </source>
</evidence>
<dbReference type="Pfam" id="PF13539">
    <property type="entry name" value="Peptidase_M15_4"/>
    <property type="match status" value="1"/>
</dbReference>
<gene>
    <name evidence="2" type="ORF">H0B56_11085</name>
</gene>
<proteinExistence type="predicted"/>
<dbReference type="SUPFAM" id="SSF55166">
    <property type="entry name" value="Hedgehog/DD-peptidase"/>
    <property type="match status" value="1"/>
</dbReference>
<dbReference type="RefSeq" id="WP_180892875.1">
    <property type="nucleotide sequence ID" value="NZ_JACCKD010000003.1"/>
</dbReference>
<dbReference type="InterPro" id="IPR009045">
    <property type="entry name" value="Zn_M74/Hedgehog-like"/>
</dbReference>
<accession>A0A838A0K6</accession>
<keyword evidence="3" id="KW-1185">Reference proteome</keyword>
<comment type="caution">
    <text evidence="2">The sequence shown here is derived from an EMBL/GenBank/DDBJ whole genome shotgun (WGS) entry which is preliminary data.</text>
</comment>
<dbReference type="GO" id="GO:0008233">
    <property type="term" value="F:peptidase activity"/>
    <property type="evidence" value="ECO:0007669"/>
    <property type="project" value="InterPro"/>
</dbReference>
<dbReference type="InterPro" id="IPR039561">
    <property type="entry name" value="Peptidase_M15C"/>
</dbReference>
<dbReference type="EMBL" id="JACCKD010000003">
    <property type="protein sequence ID" value="MBA0126084.1"/>
    <property type="molecule type" value="Genomic_DNA"/>
</dbReference>
<dbReference type="Proteomes" id="UP000582974">
    <property type="component" value="Unassembled WGS sequence"/>
</dbReference>
<organism evidence="2 3">
    <name type="scientific">Haloechinothrix aidingensis</name>
    <dbReference type="NCBI Taxonomy" id="2752311"/>
    <lineage>
        <taxon>Bacteria</taxon>
        <taxon>Bacillati</taxon>
        <taxon>Actinomycetota</taxon>
        <taxon>Actinomycetes</taxon>
        <taxon>Pseudonocardiales</taxon>
        <taxon>Pseudonocardiaceae</taxon>
        <taxon>Haloechinothrix</taxon>
    </lineage>
</organism>
<evidence type="ECO:0000313" key="3">
    <source>
        <dbReference type="Proteomes" id="UP000582974"/>
    </source>
</evidence>
<sequence length="399" mass="42288">MPRRVVAFLIAGFVAGCGLADEDGVRDRTDVAAAEVAAGSDDPDEAAEVAVPGEFDGELHGPDLMVMGSETLPDGFVDEVRELAGVRAAASLSVSSVAVGERAITVAGGDLGRIRAFTPEATATNDDVWEVISAGDIALEHGIGADLDGPLGGALDVRTRGMGMTLRIGAYAATIPGVDGVVNERRAGQLGITRDNAVVLSAGRAELVDLAESIRSMTGEHAVVRSLADEQDTVRGGERGSRRLANLSGGSVAEAVGSFRYRYFSDGTVEPDPDWVSANIRTARVPLLGRVTCHRVLLSQLRAALEEIVERGLADAIDPADYGGCYVPRFIGRDPARGLSLHTWGIAVDINVSTNQRGTPGEIDRDVVAIFQRWGFAWGGHWEWTDPMHFELARLVQPR</sequence>
<evidence type="ECO:0000259" key="1">
    <source>
        <dbReference type="Pfam" id="PF13539"/>
    </source>
</evidence>
<name>A0A838A0K6_9PSEU</name>
<reference evidence="2 3" key="1">
    <citation type="submission" date="2020-07" db="EMBL/GenBank/DDBJ databases">
        <title>Genome of Haloechinothrix sp.</title>
        <authorList>
            <person name="Tang S.-K."/>
            <person name="Yang L."/>
            <person name="Zhu W.-Y."/>
        </authorList>
    </citation>
    <scope>NUCLEOTIDE SEQUENCE [LARGE SCALE GENOMIC DNA]</scope>
    <source>
        <strain evidence="2 3">YIM 98757</strain>
    </source>
</reference>
<feature type="domain" description="Peptidase M15C" evidence="1">
    <location>
        <begin position="336"/>
        <end position="392"/>
    </location>
</feature>
<dbReference type="PROSITE" id="PS51257">
    <property type="entry name" value="PROKAR_LIPOPROTEIN"/>
    <property type="match status" value="1"/>
</dbReference>
<dbReference type="Gene3D" id="3.30.1380.10">
    <property type="match status" value="1"/>
</dbReference>